<name>A0A0U1NKA7_9RHOB</name>
<evidence type="ECO:0000256" key="1">
    <source>
        <dbReference type="SAM" id="MobiDB-lite"/>
    </source>
</evidence>
<keyword evidence="2" id="KW-0732">Signal</keyword>
<evidence type="ECO:0000256" key="2">
    <source>
        <dbReference type="SAM" id="SignalP"/>
    </source>
</evidence>
<reference evidence="3 4" key="1">
    <citation type="submission" date="2015-04" db="EMBL/GenBank/DDBJ databases">
        <authorList>
            <person name="Syromyatnikov M.Y."/>
            <person name="Popov V.N."/>
        </authorList>
    </citation>
    <scope>NUCLEOTIDE SEQUENCE [LARGE SCALE GENOMIC DNA]</scope>
    <source>
        <strain evidence="3 4">CECT 5292</strain>
    </source>
</reference>
<sequence>MAPMFFKFVCRAVVAALFIVTLIASGGGGGATTGGGPVVVNPPVDPPDPPDPTPNPDVIVSVATLGLDSLSLETALGQTEANLTNRSLIIDQISVGLIENALGLGLQHVFPVSPVGGNVKLAVRASANSAVLIVPTVYEGTAIA</sequence>
<proteinExistence type="predicted"/>
<dbReference type="STRING" id="282199.GCA_001049735_01167"/>
<dbReference type="Proteomes" id="UP000048949">
    <property type="component" value="Unassembled WGS sequence"/>
</dbReference>
<feature type="signal peptide" evidence="2">
    <location>
        <begin position="1"/>
        <end position="26"/>
    </location>
</feature>
<feature type="compositionally biased region" description="Pro residues" evidence="1">
    <location>
        <begin position="43"/>
        <end position="53"/>
    </location>
</feature>
<accession>A0A0U1NKA7</accession>
<gene>
    <name evidence="3" type="ORF">NIG5292_01168</name>
</gene>
<dbReference type="EMBL" id="CVQV01000005">
    <property type="protein sequence ID" value="CRK75125.1"/>
    <property type="molecule type" value="Genomic_DNA"/>
</dbReference>
<evidence type="ECO:0000313" key="4">
    <source>
        <dbReference type="Proteomes" id="UP000048949"/>
    </source>
</evidence>
<feature type="region of interest" description="Disordered" evidence="1">
    <location>
        <begin position="34"/>
        <end position="53"/>
    </location>
</feature>
<organism evidence="3 4">
    <name type="scientific">Nereida ignava</name>
    <dbReference type="NCBI Taxonomy" id="282199"/>
    <lineage>
        <taxon>Bacteria</taxon>
        <taxon>Pseudomonadati</taxon>
        <taxon>Pseudomonadota</taxon>
        <taxon>Alphaproteobacteria</taxon>
        <taxon>Rhodobacterales</taxon>
        <taxon>Roseobacteraceae</taxon>
        <taxon>Nereida</taxon>
    </lineage>
</organism>
<protein>
    <submittedName>
        <fullName evidence="3">Uncharacterized protein</fullName>
    </submittedName>
</protein>
<dbReference type="AlphaFoldDB" id="A0A0U1NKA7"/>
<evidence type="ECO:0000313" key="3">
    <source>
        <dbReference type="EMBL" id="CRK75125.1"/>
    </source>
</evidence>
<feature type="chain" id="PRO_5006712100" evidence="2">
    <location>
        <begin position="27"/>
        <end position="144"/>
    </location>
</feature>
<keyword evidence="4" id="KW-1185">Reference proteome</keyword>